<dbReference type="GO" id="GO:0030091">
    <property type="term" value="P:protein repair"/>
    <property type="evidence" value="ECO:0007669"/>
    <property type="project" value="UniProtKB-UniRule"/>
</dbReference>
<evidence type="ECO:0000256" key="4">
    <source>
        <dbReference type="ARBA" id="ARBA00022603"/>
    </source>
</evidence>
<sequence>MPNEKVYDLRLKMVKKLVENGYIMSKHVEHAFLTIEREKFVNLAPEHAYKDVPLPIGYGQTSSAPHMVAIYLEQLELQSGLKILEIGTGSGYHLAVTACALDYLSGGEIHSIEINPFLLERAKRILSSYNFKTKISIHLGDGFYGLKEEAPFDRIYVTAALVEKPKMLYEQLKIGGILLYPYGIQGEPQLLIKAKRTQEGIKENEVIECSFVQLRRAGEEFRPS</sequence>
<dbReference type="GO" id="GO:0004719">
    <property type="term" value="F:protein-L-isoaspartate (D-aspartate) O-methyltransferase activity"/>
    <property type="evidence" value="ECO:0007669"/>
    <property type="project" value="UniProtKB-UniRule"/>
</dbReference>
<evidence type="ECO:0000256" key="5">
    <source>
        <dbReference type="ARBA" id="ARBA00022679"/>
    </source>
</evidence>
<accession>A0A2R6ADT4</accession>
<dbReference type="PROSITE" id="PS01279">
    <property type="entry name" value="PCMT"/>
    <property type="match status" value="1"/>
</dbReference>
<protein>
    <recommendedName>
        <fullName evidence="9">Protein-L-isoaspartate O-methyltransferase</fullName>
        <ecNumber evidence="9">2.1.1.77</ecNumber>
    </recommendedName>
</protein>
<keyword evidence="4 10" id="KW-0489">Methyltransferase</keyword>
<comment type="subcellular location">
    <subcellularLocation>
        <location evidence="1">Cytoplasm</location>
    </subcellularLocation>
</comment>
<evidence type="ECO:0000313" key="11">
    <source>
        <dbReference type="Proteomes" id="UP000240880"/>
    </source>
</evidence>
<comment type="caution">
    <text evidence="10">The sequence shown here is derived from an EMBL/GenBank/DDBJ whole genome shotgun (WGS) entry which is preliminary data.</text>
</comment>
<dbReference type="InterPro" id="IPR029063">
    <property type="entry name" value="SAM-dependent_MTases_sf"/>
</dbReference>
<dbReference type="Proteomes" id="UP000240880">
    <property type="component" value="Unassembled WGS sequence"/>
</dbReference>
<gene>
    <name evidence="10" type="ORF">B9Q01_00525</name>
</gene>
<evidence type="ECO:0000256" key="8">
    <source>
        <dbReference type="ARBA" id="ARBA00029295"/>
    </source>
</evidence>
<evidence type="ECO:0000256" key="1">
    <source>
        <dbReference type="ARBA" id="ARBA00004496"/>
    </source>
</evidence>
<evidence type="ECO:0000256" key="9">
    <source>
        <dbReference type="NCBIfam" id="TIGR00080"/>
    </source>
</evidence>
<evidence type="ECO:0000256" key="2">
    <source>
        <dbReference type="ARBA" id="ARBA00005369"/>
    </source>
</evidence>
<evidence type="ECO:0000256" key="6">
    <source>
        <dbReference type="ARBA" id="ARBA00022691"/>
    </source>
</evidence>
<dbReference type="Pfam" id="PF01135">
    <property type="entry name" value="PCMT"/>
    <property type="match status" value="1"/>
</dbReference>
<dbReference type="EC" id="2.1.1.77" evidence="9"/>
<keyword evidence="6" id="KW-0949">S-adenosyl-L-methionine</keyword>
<dbReference type="GO" id="GO:0005737">
    <property type="term" value="C:cytoplasm"/>
    <property type="evidence" value="ECO:0007669"/>
    <property type="project" value="UniProtKB-SubCell"/>
</dbReference>
<dbReference type="NCBIfam" id="TIGR00080">
    <property type="entry name" value="pimt"/>
    <property type="match status" value="1"/>
</dbReference>
<comment type="similarity">
    <text evidence="2">Belongs to the methyltransferase superfamily. L-isoaspartyl/D-aspartyl protein methyltransferase family.</text>
</comment>
<comment type="catalytic activity">
    <reaction evidence="8">
        <text>[protein]-L-isoaspartate + S-adenosyl-L-methionine = [protein]-L-isoaspartate alpha-methyl ester + S-adenosyl-L-homocysteine</text>
        <dbReference type="Rhea" id="RHEA:12705"/>
        <dbReference type="Rhea" id="RHEA-COMP:12143"/>
        <dbReference type="Rhea" id="RHEA-COMP:12144"/>
        <dbReference type="ChEBI" id="CHEBI:57856"/>
        <dbReference type="ChEBI" id="CHEBI:59789"/>
        <dbReference type="ChEBI" id="CHEBI:90596"/>
        <dbReference type="ChEBI" id="CHEBI:90598"/>
        <dbReference type="EC" id="2.1.1.77"/>
    </reaction>
</comment>
<dbReference type="SUPFAM" id="SSF53335">
    <property type="entry name" value="S-adenosyl-L-methionine-dependent methyltransferases"/>
    <property type="match status" value="1"/>
</dbReference>
<name>A0A2R6ADT4_9ARCH</name>
<organism evidence="10 11">
    <name type="scientific">Candidatus Marsarchaeota G1 archaeon OSP_D</name>
    <dbReference type="NCBI Taxonomy" id="1978155"/>
    <lineage>
        <taxon>Archaea</taxon>
        <taxon>Candidatus Marsarchaeota</taxon>
        <taxon>Candidatus Marsarchaeota group 1</taxon>
    </lineage>
</organism>
<evidence type="ECO:0000256" key="3">
    <source>
        <dbReference type="ARBA" id="ARBA00022490"/>
    </source>
</evidence>
<dbReference type="GO" id="GO:0032259">
    <property type="term" value="P:methylation"/>
    <property type="evidence" value="ECO:0007669"/>
    <property type="project" value="UniProtKB-KW"/>
</dbReference>
<evidence type="ECO:0000256" key="7">
    <source>
        <dbReference type="ARBA" id="ARBA00025330"/>
    </source>
</evidence>
<keyword evidence="5 10" id="KW-0808">Transferase</keyword>
<dbReference type="PANTHER" id="PTHR11579:SF0">
    <property type="entry name" value="PROTEIN-L-ISOASPARTATE(D-ASPARTATE) O-METHYLTRANSFERASE"/>
    <property type="match status" value="1"/>
</dbReference>
<evidence type="ECO:0000313" key="10">
    <source>
        <dbReference type="EMBL" id="PSN84526.1"/>
    </source>
</evidence>
<dbReference type="CDD" id="cd02440">
    <property type="entry name" value="AdoMet_MTases"/>
    <property type="match status" value="1"/>
</dbReference>
<dbReference type="PANTHER" id="PTHR11579">
    <property type="entry name" value="PROTEIN-L-ISOASPARTATE O-METHYLTRANSFERASE"/>
    <property type="match status" value="1"/>
</dbReference>
<dbReference type="EMBL" id="NEXC01000002">
    <property type="protein sequence ID" value="PSN84526.1"/>
    <property type="molecule type" value="Genomic_DNA"/>
</dbReference>
<keyword evidence="3" id="KW-0963">Cytoplasm</keyword>
<reference evidence="10 11" key="1">
    <citation type="submission" date="2017-04" db="EMBL/GenBank/DDBJ databases">
        <title>Novel microbial lineages endemic to geothermal iron-oxide mats fill important gaps in the evolutionary history of Archaea.</title>
        <authorList>
            <person name="Jay Z.J."/>
            <person name="Beam J.P."/>
            <person name="Dlakic M."/>
            <person name="Rusch D.B."/>
            <person name="Kozubal M.A."/>
            <person name="Inskeep W.P."/>
        </authorList>
    </citation>
    <scope>NUCLEOTIDE SEQUENCE [LARGE SCALE GENOMIC DNA]</scope>
    <source>
        <strain evidence="10">OSP_D</strain>
    </source>
</reference>
<dbReference type="Gene3D" id="3.40.50.150">
    <property type="entry name" value="Vaccinia Virus protein VP39"/>
    <property type="match status" value="1"/>
</dbReference>
<dbReference type="InterPro" id="IPR000682">
    <property type="entry name" value="PCMT"/>
</dbReference>
<dbReference type="AlphaFoldDB" id="A0A2R6ADT4"/>
<comment type="function">
    <text evidence="7">Catalyzes the methyl esterification of L-isoaspartyl residues in peptides and proteins that result from spontaneous decomposition of normal L-aspartyl and L-asparaginyl residues. It plays a role in the repair and/or degradation of damaged proteins.</text>
</comment>
<proteinExistence type="inferred from homology"/>